<sequence length="347" mass="39965">MRYIFLSLSFFVFLFGCRSKEKEPLSSQVGSEGLDSIFVIAFGSCNKQNIPNPFWDDILDQHPDVWIWGGDNIYADTDNMNELQSMYGSQNNNEGYRLLKSKVPVIGTWDDHDYGVNDGGEEFLMKKESQQLFLDFMGIPKDDKRREQEGVYASHTFSLPKGKVKIMVLDTRYFRSQLEKDENPNRRYKPNNSDDATILGMSQWRWLKRELETSEADFNLIVTSIQFLSREHGFEAWGNFPKEIEKLEELITTSKAKGVMILSGDRHISEFSASTLDGMSYPLIDFTSSGLTHSYSSFHGEPNQFRIGEVVSVPSYGLIELNLKKREAYFKIMGENDKVFQELKQAY</sequence>
<dbReference type="OrthoDB" id="9763616at2"/>
<dbReference type="SUPFAM" id="SSF56300">
    <property type="entry name" value="Metallo-dependent phosphatases"/>
    <property type="match status" value="1"/>
</dbReference>
<dbReference type="InterPro" id="IPR018946">
    <property type="entry name" value="PhoD-like_MPP"/>
</dbReference>
<dbReference type="RefSeq" id="WP_097045846.1">
    <property type="nucleotide sequence ID" value="NZ_OBEH01000003.1"/>
</dbReference>
<accession>A0A285MT65</accession>
<evidence type="ECO:0000259" key="1">
    <source>
        <dbReference type="Pfam" id="PF09423"/>
    </source>
</evidence>
<dbReference type="InterPro" id="IPR029052">
    <property type="entry name" value="Metallo-depent_PP-like"/>
</dbReference>
<feature type="domain" description="PhoD-like phosphatase metallophosphatase" evidence="1">
    <location>
        <begin position="86"/>
        <end position="270"/>
    </location>
</feature>
<dbReference type="Pfam" id="PF09423">
    <property type="entry name" value="PhoD"/>
    <property type="match status" value="1"/>
</dbReference>
<evidence type="ECO:0000313" key="3">
    <source>
        <dbReference type="Proteomes" id="UP000219048"/>
    </source>
</evidence>
<dbReference type="Gene3D" id="3.60.21.70">
    <property type="entry name" value="PhoD-like phosphatase"/>
    <property type="match status" value="1"/>
</dbReference>
<organism evidence="2 3">
    <name type="scientific">Flagellimonas pacifica</name>
    <dbReference type="NCBI Taxonomy" id="1247520"/>
    <lineage>
        <taxon>Bacteria</taxon>
        <taxon>Pseudomonadati</taxon>
        <taxon>Bacteroidota</taxon>
        <taxon>Flavobacteriia</taxon>
        <taxon>Flavobacteriales</taxon>
        <taxon>Flavobacteriaceae</taxon>
        <taxon>Flagellimonas</taxon>
    </lineage>
</organism>
<reference evidence="3" key="1">
    <citation type="submission" date="2017-09" db="EMBL/GenBank/DDBJ databases">
        <authorList>
            <person name="Varghese N."/>
            <person name="Submissions S."/>
        </authorList>
    </citation>
    <scope>NUCLEOTIDE SEQUENCE [LARGE SCALE GENOMIC DNA]</scope>
    <source>
        <strain evidence="3">DSM 25885</strain>
    </source>
</reference>
<keyword evidence="3" id="KW-1185">Reference proteome</keyword>
<name>A0A285MT65_9FLAO</name>
<dbReference type="InterPro" id="IPR038607">
    <property type="entry name" value="PhoD-like_sf"/>
</dbReference>
<dbReference type="CDD" id="cd07389">
    <property type="entry name" value="MPP_PhoD"/>
    <property type="match status" value="1"/>
</dbReference>
<dbReference type="EMBL" id="OBEH01000003">
    <property type="protein sequence ID" value="SNZ00375.1"/>
    <property type="molecule type" value="Genomic_DNA"/>
</dbReference>
<dbReference type="PROSITE" id="PS51257">
    <property type="entry name" value="PROKAR_LIPOPROTEIN"/>
    <property type="match status" value="1"/>
</dbReference>
<dbReference type="PANTHER" id="PTHR33987:SF1">
    <property type="entry name" value="CALCINEURIN-LIKE METALLO-PHOSPHOESTERASE SUPERFAMILY PROTEIN"/>
    <property type="match status" value="1"/>
</dbReference>
<dbReference type="Proteomes" id="UP000219048">
    <property type="component" value="Unassembled WGS sequence"/>
</dbReference>
<dbReference type="AlphaFoldDB" id="A0A285MT65"/>
<proteinExistence type="predicted"/>
<gene>
    <name evidence="2" type="ORF">SAMN06265377_2197</name>
</gene>
<dbReference type="PANTHER" id="PTHR33987">
    <property type="entry name" value="CALCINEURIN-LIKE METALLO-PHOSPHOESTERASE SUPERFAMILY PROTEIN"/>
    <property type="match status" value="1"/>
</dbReference>
<protein>
    <submittedName>
        <fullName evidence="2">Alkaline phosphatase D</fullName>
    </submittedName>
</protein>
<evidence type="ECO:0000313" key="2">
    <source>
        <dbReference type="EMBL" id="SNZ00375.1"/>
    </source>
</evidence>